<protein>
    <submittedName>
        <fullName evidence="1">Uncharacterized protein</fullName>
    </submittedName>
</protein>
<evidence type="ECO:0000313" key="1">
    <source>
        <dbReference type="EMBL" id="QHU11861.1"/>
    </source>
</evidence>
<sequence length="183" mass="20537">MIQKPIRDFLVENAIEERIPYFGRARLYTLPMKQLRRSPFQLPREVFHFVTAIYLIGKSGGLAGGDGQDTPTNNGGRTFELRINSYKQLVTDKDLSDISHQNNDRNNLLGDPVFLGMNTFMSLALLEEGRGSVEDSEGGGGISLLVEYAKISPEAYRAMHQNDIVLVSKQKETEIMQFRGNSP</sequence>
<reference evidence="1" key="1">
    <citation type="journal article" date="2020" name="Nature">
        <title>Giant virus diversity and host interactions through global metagenomics.</title>
        <authorList>
            <person name="Schulz F."/>
            <person name="Roux S."/>
            <person name="Paez-Espino D."/>
            <person name="Jungbluth S."/>
            <person name="Walsh D.A."/>
            <person name="Denef V.J."/>
            <person name="McMahon K.D."/>
            <person name="Konstantinidis K.T."/>
            <person name="Eloe-Fadrosh E.A."/>
            <person name="Kyrpides N.C."/>
            <person name="Woyke T."/>
        </authorList>
    </citation>
    <scope>NUCLEOTIDE SEQUENCE</scope>
    <source>
        <strain evidence="1">GVMAG-S-1101169-75</strain>
    </source>
</reference>
<organism evidence="1">
    <name type="scientific">viral metagenome</name>
    <dbReference type="NCBI Taxonomy" id="1070528"/>
    <lineage>
        <taxon>unclassified sequences</taxon>
        <taxon>metagenomes</taxon>
        <taxon>organismal metagenomes</taxon>
    </lineage>
</organism>
<accession>A0A6C0K3Z1</accession>
<dbReference type="EMBL" id="MN740791">
    <property type="protein sequence ID" value="QHU11861.1"/>
    <property type="molecule type" value="Genomic_DNA"/>
</dbReference>
<dbReference type="AlphaFoldDB" id="A0A6C0K3Z1"/>
<proteinExistence type="predicted"/>
<name>A0A6C0K3Z1_9ZZZZ</name>